<dbReference type="Proteomes" id="UP000005984">
    <property type="component" value="Unassembled WGS sequence"/>
</dbReference>
<reference evidence="1 2" key="1">
    <citation type="submission" date="2008-10" db="EMBL/GenBank/DDBJ databases">
        <authorList>
            <person name="Qin X."/>
            <person name="Bachman B."/>
            <person name="Battles P."/>
            <person name="Bell A."/>
            <person name="Bess C."/>
            <person name="Bickham C."/>
            <person name="Chaboub L."/>
            <person name="Chen D."/>
            <person name="Coyle M."/>
            <person name="Deiros D.R."/>
            <person name="Dinh H."/>
            <person name="Forbes L."/>
            <person name="Fowler G."/>
            <person name="Francisco L."/>
            <person name="Fu Q."/>
            <person name="Gubbala S."/>
            <person name="Hale W."/>
            <person name="Han Y."/>
            <person name="Hemphill L."/>
            <person name="Highlander S.K."/>
            <person name="Hirani K."/>
            <person name="Hogues M."/>
            <person name="Jackson L."/>
            <person name="Jakkamsetti A."/>
            <person name="Javaid M."/>
            <person name="Jiang H."/>
            <person name="Korchina V."/>
            <person name="Kovar C."/>
            <person name="Lara F."/>
            <person name="Lee S."/>
            <person name="Mata R."/>
            <person name="Mathew T."/>
            <person name="Moen C."/>
            <person name="Morales K."/>
            <person name="Munidasa M."/>
            <person name="Nazareth L."/>
            <person name="Ngo R."/>
            <person name="Nguyen L."/>
            <person name="Okwuonu G."/>
            <person name="Ongeri F."/>
            <person name="Patil S."/>
            <person name="Petrosino J."/>
            <person name="Pham C."/>
            <person name="Pham P."/>
            <person name="Pu L.-L."/>
            <person name="Puazo M."/>
            <person name="Raj R."/>
            <person name="Reid J."/>
            <person name="Rouhana J."/>
            <person name="Saada N."/>
            <person name="Shang Y."/>
            <person name="Simmons D."/>
            <person name="Thornton R."/>
            <person name="Warren J."/>
            <person name="Weissenberger G."/>
            <person name="Zhang J."/>
            <person name="Zhang L."/>
            <person name="Zhou C."/>
            <person name="Zhu D."/>
            <person name="Muzny D."/>
            <person name="Worley K."/>
            <person name="Gibbs R."/>
        </authorList>
    </citation>
    <scope>NUCLEOTIDE SEQUENCE [LARGE SCALE GENOMIC DNA]</scope>
    <source>
        <strain evidence="1 2">ATCC 51172</strain>
    </source>
</reference>
<organism evidence="1 2">
    <name type="scientific">Anaerococcus lactolyticus ATCC 51172</name>
    <dbReference type="NCBI Taxonomy" id="525254"/>
    <lineage>
        <taxon>Bacteria</taxon>
        <taxon>Bacillati</taxon>
        <taxon>Bacillota</taxon>
        <taxon>Tissierellia</taxon>
        <taxon>Tissierellales</taxon>
        <taxon>Peptoniphilaceae</taxon>
        <taxon>Anaerococcus</taxon>
    </lineage>
</organism>
<sequence length="50" mass="6152">EKQRENLVELRQSIDSPANAKKEQSFFWKIDFKIIINYFYKKESSFKESY</sequence>
<gene>
    <name evidence="1" type="ORF">HMPREF0072_2149</name>
</gene>
<proteinExistence type="predicted"/>
<dbReference type="HOGENOM" id="CLU_3128503_0_0_9"/>
<feature type="non-terminal residue" evidence="1">
    <location>
        <position position="1"/>
    </location>
</feature>
<evidence type="ECO:0000313" key="2">
    <source>
        <dbReference type="Proteomes" id="UP000005984"/>
    </source>
</evidence>
<protein>
    <submittedName>
        <fullName evidence="1">Uncharacterized protein</fullName>
    </submittedName>
</protein>
<keyword evidence="2" id="KW-1185">Reference proteome</keyword>
<dbReference type="AlphaFoldDB" id="C2BIH9"/>
<evidence type="ECO:0000313" key="1">
    <source>
        <dbReference type="EMBL" id="EEI85231.1"/>
    </source>
</evidence>
<name>C2BIH9_9FIRM</name>
<dbReference type="EMBL" id="ABYO01000283">
    <property type="protein sequence ID" value="EEI85231.1"/>
    <property type="molecule type" value="Genomic_DNA"/>
</dbReference>
<accession>C2BIH9</accession>
<comment type="caution">
    <text evidence="1">The sequence shown here is derived from an EMBL/GenBank/DDBJ whole genome shotgun (WGS) entry which is preliminary data.</text>
</comment>